<evidence type="ECO:0000256" key="1">
    <source>
        <dbReference type="SAM" id="MobiDB-lite"/>
    </source>
</evidence>
<comment type="caution">
    <text evidence="2">The sequence shown here is derived from an EMBL/GenBank/DDBJ whole genome shotgun (WGS) entry which is preliminary data.</text>
</comment>
<dbReference type="InterPro" id="IPR009079">
    <property type="entry name" value="4_helix_cytokine-like_core"/>
</dbReference>
<gene>
    <name evidence="2" type="ORF">M9458_038994</name>
</gene>
<dbReference type="AlphaFoldDB" id="A0ABD0NZB9"/>
<dbReference type="Gene3D" id="1.20.1250.10">
    <property type="match status" value="1"/>
</dbReference>
<feature type="non-terminal residue" evidence="2">
    <location>
        <position position="1"/>
    </location>
</feature>
<keyword evidence="3" id="KW-1185">Reference proteome</keyword>
<dbReference type="EMBL" id="JAMKFB020000019">
    <property type="protein sequence ID" value="KAL0167150.1"/>
    <property type="molecule type" value="Genomic_DNA"/>
</dbReference>
<protein>
    <submittedName>
        <fullName evidence="2">Uncharacterized protein</fullName>
    </submittedName>
</protein>
<proteinExistence type="predicted"/>
<evidence type="ECO:0000313" key="3">
    <source>
        <dbReference type="Proteomes" id="UP001529510"/>
    </source>
</evidence>
<dbReference type="Proteomes" id="UP001529510">
    <property type="component" value="Unassembled WGS sequence"/>
</dbReference>
<organism evidence="2 3">
    <name type="scientific">Cirrhinus mrigala</name>
    <name type="common">Mrigala</name>
    <dbReference type="NCBI Taxonomy" id="683832"/>
    <lineage>
        <taxon>Eukaryota</taxon>
        <taxon>Metazoa</taxon>
        <taxon>Chordata</taxon>
        <taxon>Craniata</taxon>
        <taxon>Vertebrata</taxon>
        <taxon>Euteleostomi</taxon>
        <taxon>Actinopterygii</taxon>
        <taxon>Neopterygii</taxon>
        <taxon>Teleostei</taxon>
        <taxon>Ostariophysi</taxon>
        <taxon>Cypriniformes</taxon>
        <taxon>Cyprinidae</taxon>
        <taxon>Labeoninae</taxon>
        <taxon>Labeonini</taxon>
        <taxon>Cirrhinus</taxon>
    </lineage>
</organism>
<evidence type="ECO:0000313" key="2">
    <source>
        <dbReference type="EMBL" id="KAL0167150.1"/>
    </source>
</evidence>
<reference evidence="2 3" key="1">
    <citation type="submission" date="2024-05" db="EMBL/GenBank/DDBJ databases">
        <title>Genome sequencing and assembly of Indian major carp, Cirrhinus mrigala (Hamilton, 1822).</title>
        <authorList>
            <person name="Mohindra V."/>
            <person name="Chowdhury L.M."/>
            <person name="Lal K."/>
            <person name="Jena J.K."/>
        </authorList>
    </citation>
    <scope>NUCLEOTIDE SEQUENCE [LARGE SCALE GENOMIC DNA]</scope>
    <source>
        <strain evidence="2">CM1030</strain>
        <tissue evidence="2">Blood</tissue>
    </source>
</reference>
<feature type="compositionally biased region" description="Basic and acidic residues" evidence="1">
    <location>
        <begin position="47"/>
        <end position="62"/>
    </location>
</feature>
<accession>A0ABD0NZB9</accession>
<sequence length="62" mass="7049">IADGQADQISAWTRKTTAHSILFNFTSVMIDTCRAVNYMSKHKTAHRGKDMKRPGHWSSDKN</sequence>
<feature type="region of interest" description="Disordered" evidence="1">
    <location>
        <begin position="41"/>
        <end position="62"/>
    </location>
</feature>
<name>A0ABD0NZB9_CIRMR</name>